<dbReference type="InterPro" id="IPR036881">
    <property type="entry name" value="Glyco_hydro_3_C_sf"/>
</dbReference>
<feature type="region of interest" description="Disordered" evidence="3">
    <location>
        <begin position="285"/>
        <end position="318"/>
    </location>
</feature>
<dbReference type="Pfam" id="PF14310">
    <property type="entry name" value="Fn3-like"/>
    <property type="match status" value="1"/>
</dbReference>
<reference evidence="5" key="2">
    <citation type="submission" date="2020-09" db="EMBL/GenBank/DDBJ databases">
        <authorList>
            <person name="Sun Q."/>
            <person name="Ohkuma M."/>
        </authorList>
    </citation>
    <scope>NUCLEOTIDE SEQUENCE</scope>
    <source>
        <strain evidence="5">JCM 5069</strain>
    </source>
</reference>
<dbReference type="GO" id="GO:0004553">
    <property type="term" value="F:hydrolase activity, hydrolyzing O-glycosyl compounds"/>
    <property type="evidence" value="ECO:0007669"/>
    <property type="project" value="InterPro"/>
</dbReference>
<dbReference type="SUPFAM" id="SSF51445">
    <property type="entry name" value="(Trans)glycosidases"/>
    <property type="match status" value="1"/>
</dbReference>
<protein>
    <submittedName>
        <fullName evidence="5">Glycosyl hydrolase</fullName>
    </submittedName>
</protein>
<dbReference type="SUPFAM" id="SSF52279">
    <property type="entry name" value="Beta-D-glucan exohydrolase, C-terminal domain"/>
    <property type="match status" value="1"/>
</dbReference>
<name>A0A919GRM8_9ACTN</name>
<evidence type="ECO:0000256" key="2">
    <source>
        <dbReference type="ARBA" id="ARBA00022801"/>
    </source>
</evidence>
<feature type="domain" description="PA14" evidence="4">
    <location>
        <begin position="402"/>
        <end position="558"/>
    </location>
</feature>
<dbReference type="InterPro" id="IPR002772">
    <property type="entry name" value="Glyco_hydro_3_C"/>
</dbReference>
<dbReference type="GO" id="GO:0005975">
    <property type="term" value="P:carbohydrate metabolic process"/>
    <property type="evidence" value="ECO:0007669"/>
    <property type="project" value="InterPro"/>
</dbReference>
<dbReference type="InterPro" id="IPR013783">
    <property type="entry name" value="Ig-like_fold"/>
</dbReference>
<dbReference type="Gene3D" id="3.40.50.1700">
    <property type="entry name" value="Glycoside hydrolase family 3 C-terminal domain"/>
    <property type="match status" value="1"/>
</dbReference>
<evidence type="ECO:0000256" key="1">
    <source>
        <dbReference type="ARBA" id="ARBA00005336"/>
    </source>
</evidence>
<dbReference type="PANTHER" id="PTHR42715">
    <property type="entry name" value="BETA-GLUCOSIDASE"/>
    <property type="match status" value="1"/>
</dbReference>
<dbReference type="Gene3D" id="3.20.20.300">
    <property type="entry name" value="Glycoside hydrolase, family 3, N-terminal domain"/>
    <property type="match status" value="1"/>
</dbReference>
<dbReference type="Proteomes" id="UP000603708">
    <property type="component" value="Unassembled WGS sequence"/>
</dbReference>
<dbReference type="Pfam" id="PF00933">
    <property type="entry name" value="Glyco_hydro_3"/>
    <property type="match status" value="1"/>
</dbReference>
<comment type="caution">
    <text evidence="5">The sequence shown here is derived from an EMBL/GenBank/DDBJ whole genome shotgun (WGS) entry which is preliminary data.</text>
</comment>
<dbReference type="InterPro" id="IPR001764">
    <property type="entry name" value="Glyco_hydro_3_N"/>
</dbReference>
<dbReference type="InterPro" id="IPR037524">
    <property type="entry name" value="PA14/GLEYA"/>
</dbReference>
<gene>
    <name evidence="5" type="ORF">GCM10018793_70580</name>
</gene>
<accession>A0A919GRM8</accession>
<dbReference type="Pfam" id="PF01915">
    <property type="entry name" value="Glyco_hydro_3_C"/>
    <property type="match status" value="1"/>
</dbReference>
<dbReference type="EMBL" id="BNCD01000049">
    <property type="protein sequence ID" value="GHH88983.1"/>
    <property type="molecule type" value="Genomic_DNA"/>
</dbReference>
<dbReference type="InterPro" id="IPR026891">
    <property type="entry name" value="Fn3-like"/>
</dbReference>
<dbReference type="Gene3D" id="2.60.40.10">
    <property type="entry name" value="Immunoglobulins"/>
    <property type="match status" value="1"/>
</dbReference>
<evidence type="ECO:0000313" key="5">
    <source>
        <dbReference type="EMBL" id="GHH88983.1"/>
    </source>
</evidence>
<keyword evidence="2 5" id="KW-0378">Hydrolase</keyword>
<dbReference type="PROSITE" id="PS51820">
    <property type="entry name" value="PA14"/>
    <property type="match status" value="1"/>
</dbReference>
<dbReference type="RefSeq" id="WP_189939240.1">
    <property type="nucleotide sequence ID" value="NZ_BNCD01000049.1"/>
</dbReference>
<dbReference type="InterPro" id="IPR050288">
    <property type="entry name" value="Cellulose_deg_GH3"/>
</dbReference>
<proteinExistence type="inferred from homology"/>
<dbReference type="PANTHER" id="PTHR42715:SF10">
    <property type="entry name" value="BETA-GLUCOSIDASE"/>
    <property type="match status" value="1"/>
</dbReference>
<sequence length="849" mass="88230">MAEAEAEVGRLVEKLDLVQKVRLLTGASTWRTAAEPAIGLGAMTFSDGPAGVRGEQWDERLTSLVLPSPTALGAAWHPPLAAELGALLAAQARCRGVDAVLAPTLNLHRSPLGGRHFECFSEDPLLAGALGAAVVRGLQGAGVAAAAKHFVANDAEAERLTVDVRVSERVLREVYLAPFEAAVEAGVWLVMPAYNRVNGTTMSASPLLADPLKAEWGFDGVTVSDWGAVRSTVEPAAAALDLAMPGPGGPWGEALVDAVRDGRVPQAAVDDKVRRLLRLAHRVGALGAGRPAPPGPSAPAGPNTQPDATAARAGRQPAARALLRRAASAGTVLLRNTGALPLDPAGIRTLAVIGRHAASPRTQGGGSAEVFPDRVVTPLDGIRAALPPAARVLHEPGPGLGAAPAPLDGRLARDPDTAEPGVRLRVLDAAGRVLHSEHRLCGRILEPPVPPGARTVELSARLTPRPSGEWTFAVAGFGRMSLTVDGVPLVDGTFPRETDDPTGVHVRPPRRTGRLALAAGRPVTVVARRELAEDTGRATILSAAPPPVDDTAALAAAVAAARAADAAVVVVGTTEESESEGLDRDGLELPGRQDELVRAVLAVQPRTVVCVNSGGPVALPWHTAAAALLLTWFPGGEGGHALADVLFGRTEPGGRLPTTWGAALADVPVHTTRPSPPGVLAYAEGLHIGYRAWLRSPAAPAYWFGHGLGYTTWAYEALSTAGGAAADGAAGTAEGVRTEATRAEEARAEEAVVRVRVRNTGPRPGREVVQLYLARPGSAVERPVRWLAGFAEAIAAPGETVTVRIPVAGRALRHWSSDERRWRVEPGVFTVLVGRSAGDIRLRGELTAR</sequence>
<reference evidence="5" key="1">
    <citation type="journal article" date="2014" name="Int. J. Syst. Evol. Microbiol.">
        <title>Complete genome sequence of Corynebacterium casei LMG S-19264T (=DSM 44701T), isolated from a smear-ripened cheese.</title>
        <authorList>
            <consortium name="US DOE Joint Genome Institute (JGI-PGF)"/>
            <person name="Walter F."/>
            <person name="Albersmeier A."/>
            <person name="Kalinowski J."/>
            <person name="Ruckert C."/>
        </authorList>
    </citation>
    <scope>NUCLEOTIDE SEQUENCE</scope>
    <source>
        <strain evidence="5">JCM 5069</strain>
    </source>
</reference>
<feature type="compositionally biased region" description="Low complexity" evidence="3">
    <location>
        <begin position="300"/>
        <end position="318"/>
    </location>
</feature>
<keyword evidence="6" id="KW-1185">Reference proteome</keyword>
<comment type="similarity">
    <text evidence="1">Belongs to the glycosyl hydrolase 3 family.</text>
</comment>
<organism evidence="5 6">
    <name type="scientific">Streptomyces sulfonofaciens</name>
    <dbReference type="NCBI Taxonomy" id="68272"/>
    <lineage>
        <taxon>Bacteria</taxon>
        <taxon>Bacillati</taxon>
        <taxon>Actinomycetota</taxon>
        <taxon>Actinomycetes</taxon>
        <taxon>Kitasatosporales</taxon>
        <taxon>Streptomycetaceae</taxon>
        <taxon>Streptomyces</taxon>
    </lineage>
</organism>
<evidence type="ECO:0000259" key="4">
    <source>
        <dbReference type="PROSITE" id="PS51820"/>
    </source>
</evidence>
<dbReference type="SMART" id="SM01217">
    <property type="entry name" value="Fn3_like"/>
    <property type="match status" value="1"/>
</dbReference>
<dbReference type="PRINTS" id="PR00133">
    <property type="entry name" value="GLHYDRLASE3"/>
</dbReference>
<dbReference type="AlphaFoldDB" id="A0A919GRM8"/>
<dbReference type="InterPro" id="IPR036962">
    <property type="entry name" value="Glyco_hydro_3_N_sf"/>
</dbReference>
<evidence type="ECO:0000313" key="6">
    <source>
        <dbReference type="Proteomes" id="UP000603708"/>
    </source>
</evidence>
<dbReference type="InterPro" id="IPR017853">
    <property type="entry name" value="GH"/>
</dbReference>
<dbReference type="Gene3D" id="2.60.120.260">
    <property type="entry name" value="Galactose-binding domain-like"/>
    <property type="match status" value="1"/>
</dbReference>
<evidence type="ECO:0000256" key="3">
    <source>
        <dbReference type="SAM" id="MobiDB-lite"/>
    </source>
</evidence>